<dbReference type="Pfam" id="PF01584">
    <property type="entry name" value="CheW"/>
    <property type="match status" value="1"/>
</dbReference>
<protein>
    <recommendedName>
        <fullName evidence="1">CheW-like domain-containing protein</fullName>
    </recommendedName>
</protein>
<evidence type="ECO:0000313" key="3">
    <source>
        <dbReference type="Proteomes" id="UP001501310"/>
    </source>
</evidence>
<reference evidence="3" key="1">
    <citation type="journal article" date="2019" name="Int. J. Syst. Evol. Microbiol.">
        <title>The Global Catalogue of Microorganisms (GCM) 10K type strain sequencing project: providing services to taxonomists for standard genome sequencing and annotation.</title>
        <authorList>
            <consortium name="The Broad Institute Genomics Platform"/>
            <consortium name="The Broad Institute Genome Sequencing Center for Infectious Disease"/>
            <person name="Wu L."/>
            <person name="Ma J."/>
        </authorList>
    </citation>
    <scope>NUCLEOTIDE SEQUENCE [LARGE SCALE GENOMIC DNA]</scope>
    <source>
        <strain evidence="3">JCM 16603</strain>
    </source>
</reference>
<sequence>MNELLLVVRIAGQRVALPAARIESVVELDTLIPVPRAADHVAGLSALRSRVLTVICCRRSLGLPQAHLGNAVREAAVTEVDGHHYALIVDGVEDVLEAISDAAPVRATMGDGWERVSSGMVETEEGALLLVDVEALVAGPDVTRQAA</sequence>
<name>A0ABP7S933_9SPHN</name>
<dbReference type="Gene3D" id="2.40.50.180">
    <property type="entry name" value="CheA-289, Domain 4"/>
    <property type="match status" value="1"/>
</dbReference>
<dbReference type="SMART" id="SM00260">
    <property type="entry name" value="CheW"/>
    <property type="match status" value="1"/>
</dbReference>
<dbReference type="EMBL" id="BAAAZD010000002">
    <property type="protein sequence ID" value="GAA4008537.1"/>
    <property type="molecule type" value="Genomic_DNA"/>
</dbReference>
<dbReference type="InterPro" id="IPR039315">
    <property type="entry name" value="CheW"/>
</dbReference>
<dbReference type="InterPro" id="IPR036061">
    <property type="entry name" value="CheW-like_dom_sf"/>
</dbReference>
<dbReference type="PROSITE" id="PS50851">
    <property type="entry name" value="CHEW"/>
    <property type="match status" value="1"/>
</dbReference>
<evidence type="ECO:0000259" key="1">
    <source>
        <dbReference type="PROSITE" id="PS50851"/>
    </source>
</evidence>
<feature type="domain" description="CheW-like" evidence="1">
    <location>
        <begin position="2"/>
        <end position="142"/>
    </location>
</feature>
<dbReference type="SUPFAM" id="SSF50341">
    <property type="entry name" value="CheW-like"/>
    <property type="match status" value="1"/>
</dbReference>
<dbReference type="RefSeq" id="WP_344710400.1">
    <property type="nucleotide sequence ID" value="NZ_BAAAZD010000002.1"/>
</dbReference>
<proteinExistence type="predicted"/>
<dbReference type="Gene3D" id="2.30.30.40">
    <property type="entry name" value="SH3 Domains"/>
    <property type="match status" value="1"/>
</dbReference>
<organism evidence="2 3">
    <name type="scientific">Sphingomonas humi</name>
    <dbReference type="NCBI Taxonomy" id="335630"/>
    <lineage>
        <taxon>Bacteria</taxon>
        <taxon>Pseudomonadati</taxon>
        <taxon>Pseudomonadota</taxon>
        <taxon>Alphaproteobacteria</taxon>
        <taxon>Sphingomonadales</taxon>
        <taxon>Sphingomonadaceae</taxon>
        <taxon>Sphingomonas</taxon>
    </lineage>
</organism>
<dbReference type="PANTHER" id="PTHR22617">
    <property type="entry name" value="CHEMOTAXIS SENSOR HISTIDINE KINASE-RELATED"/>
    <property type="match status" value="1"/>
</dbReference>
<dbReference type="PANTHER" id="PTHR22617:SF23">
    <property type="entry name" value="CHEMOTAXIS PROTEIN CHEW"/>
    <property type="match status" value="1"/>
</dbReference>
<gene>
    <name evidence="2" type="ORF">GCM10022211_22690</name>
</gene>
<dbReference type="InterPro" id="IPR002545">
    <property type="entry name" value="CheW-lke_dom"/>
</dbReference>
<evidence type="ECO:0000313" key="2">
    <source>
        <dbReference type="EMBL" id="GAA4008537.1"/>
    </source>
</evidence>
<comment type="caution">
    <text evidence="2">The sequence shown here is derived from an EMBL/GenBank/DDBJ whole genome shotgun (WGS) entry which is preliminary data.</text>
</comment>
<keyword evidence="3" id="KW-1185">Reference proteome</keyword>
<accession>A0ABP7S933</accession>
<dbReference type="Proteomes" id="UP001501310">
    <property type="component" value="Unassembled WGS sequence"/>
</dbReference>